<dbReference type="GO" id="GO:0006891">
    <property type="term" value="P:intra-Golgi vesicle-mediated transport"/>
    <property type="evidence" value="ECO:0007669"/>
    <property type="project" value="TreeGrafter"/>
</dbReference>
<dbReference type="KEGG" id="ota:OT_ostta02g03390"/>
<dbReference type="AlphaFoldDB" id="A0A090MC11"/>
<evidence type="ECO:0000313" key="14">
    <source>
        <dbReference type="Proteomes" id="UP000009170"/>
    </source>
</evidence>
<dbReference type="PANTHER" id="PTHR13302">
    <property type="entry name" value="CONSERVED OLIGOMERIC GOLGI COMPLEX COMPONENT 3"/>
    <property type="match status" value="1"/>
</dbReference>
<evidence type="ECO:0000313" key="13">
    <source>
        <dbReference type="EMBL" id="CEG01114.1"/>
    </source>
</evidence>
<dbReference type="GO" id="GO:0000139">
    <property type="term" value="C:Golgi membrane"/>
    <property type="evidence" value="ECO:0007669"/>
    <property type="project" value="UniProtKB-SubCell"/>
</dbReference>
<feature type="domain" description="Conserved oligomeric Golgi complex subunit 3 N-terminal" evidence="11">
    <location>
        <begin position="124"/>
        <end position="265"/>
    </location>
</feature>
<dbReference type="FunCoup" id="A0A090MC11">
    <property type="interactions" value="1889"/>
</dbReference>
<dbReference type="InterPro" id="IPR048685">
    <property type="entry name" value="COG3_C"/>
</dbReference>
<keyword evidence="14" id="KW-1185">Reference proteome</keyword>
<evidence type="ECO:0000256" key="6">
    <source>
        <dbReference type="ARBA" id="ARBA00023034"/>
    </source>
</evidence>
<keyword evidence="6" id="KW-0333">Golgi apparatus</keyword>
<evidence type="ECO:0000256" key="1">
    <source>
        <dbReference type="ARBA" id="ARBA00004395"/>
    </source>
</evidence>
<protein>
    <recommendedName>
        <fullName evidence="3">Conserved oligomeric Golgi complex subunit 3</fullName>
    </recommendedName>
    <alternativeName>
        <fullName evidence="8">Component of oligomeric Golgi complex 3</fullName>
    </alternativeName>
</protein>
<evidence type="ECO:0000256" key="8">
    <source>
        <dbReference type="ARBA" id="ARBA00031339"/>
    </source>
</evidence>
<organism evidence="13 14">
    <name type="scientific">Ostreococcus tauri</name>
    <name type="common">Marine green alga</name>
    <dbReference type="NCBI Taxonomy" id="70448"/>
    <lineage>
        <taxon>Eukaryota</taxon>
        <taxon>Viridiplantae</taxon>
        <taxon>Chlorophyta</taxon>
        <taxon>Mamiellophyceae</taxon>
        <taxon>Mamiellales</taxon>
        <taxon>Bathycoccaceae</taxon>
        <taxon>Ostreococcus</taxon>
    </lineage>
</organism>
<evidence type="ECO:0000256" key="4">
    <source>
        <dbReference type="ARBA" id="ARBA00022448"/>
    </source>
</evidence>
<dbReference type="InParanoid" id="A0A090MC11"/>
<dbReference type="STRING" id="70448.A0A090MC11"/>
<dbReference type="GeneID" id="9837095"/>
<comment type="subcellular location">
    <subcellularLocation>
        <location evidence="1">Golgi apparatus membrane</location>
        <topology evidence="1">Peripheral membrane protein</topology>
    </subcellularLocation>
</comment>
<dbReference type="Pfam" id="PF20671">
    <property type="entry name" value="COG3_C"/>
    <property type="match status" value="1"/>
</dbReference>
<feature type="coiled-coil region" evidence="9">
    <location>
        <begin position="113"/>
        <end position="140"/>
    </location>
</feature>
<evidence type="ECO:0000259" key="11">
    <source>
        <dbReference type="Pfam" id="PF04136"/>
    </source>
</evidence>
<reference evidence="14" key="1">
    <citation type="journal article" date="2006" name="Proc. Natl. Acad. Sci. U.S.A.">
        <title>Genome analysis of the smallest free-living eukaryote Ostreococcus tauri unveils many unique features.</title>
        <authorList>
            <person name="Derelle E."/>
            <person name="Ferraz C."/>
            <person name="Rombauts S."/>
            <person name="Rouze P."/>
            <person name="Worden A.Z."/>
            <person name="Robbens S."/>
            <person name="Partensky F."/>
            <person name="Degroeve S."/>
            <person name="Echeynie S."/>
            <person name="Cooke R."/>
            <person name="Saeys Y."/>
            <person name="Wuyts J."/>
            <person name="Jabbari K."/>
            <person name="Bowler C."/>
            <person name="Panaud O."/>
            <person name="Piegu B."/>
            <person name="Ball S.G."/>
            <person name="Ral J.-P."/>
            <person name="Bouget F.-Y."/>
            <person name="Piganeau G."/>
            <person name="De Baets B."/>
            <person name="Picard A."/>
            <person name="Delseny M."/>
            <person name="Demaille J."/>
            <person name="Van de Peer Y."/>
            <person name="Moreau H."/>
        </authorList>
    </citation>
    <scope>NUCLEOTIDE SEQUENCE [LARGE SCALE GENOMIC DNA]</scope>
    <source>
        <strain evidence="14">OTTH 0595 / CCAP 157/2 / RCC745</strain>
    </source>
</reference>
<dbReference type="OrthoDB" id="296793at2759"/>
<proteinExistence type="inferred from homology"/>
<evidence type="ECO:0000256" key="9">
    <source>
        <dbReference type="SAM" id="Coils"/>
    </source>
</evidence>
<name>A0A090MC11_OSTTA</name>
<evidence type="ECO:0000256" key="5">
    <source>
        <dbReference type="ARBA" id="ARBA00022927"/>
    </source>
</evidence>
<evidence type="ECO:0000256" key="7">
    <source>
        <dbReference type="ARBA" id="ARBA00023136"/>
    </source>
</evidence>
<comment type="caution">
    <text evidence="13">The sequence shown here is derived from an EMBL/GenBank/DDBJ whole genome shotgun (WGS) entry which is preliminary data.</text>
</comment>
<dbReference type="Pfam" id="PF04136">
    <property type="entry name" value="COG3_N"/>
    <property type="match status" value="1"/>
</dbReference>
<keyword evidence="4" id="KW-0813">Transport</keyword>
<dbReference type="GO" id="GO:0006886">
    <property type="term" value="P:intracellular protein transport"/>
    <property type="evidence" value="ECO:0007669"/>
    <property type="project" value="InterPro"/>
</dbReference>
<keyword evidence="5" id="KW-0653">Protein transport</keyword>
<dbReference type="InterPro" id="IPR048320">
    <property type="entry name" value="COG3_N"/>
</dbReference>
<reference evidence="13 14" key="2">
    <citation type="journal article" date="2014" name="BMC Genomics">
        <title>An improved genome of the model marine alga Ostreococcus tauri unfolds by assessing Illumina de novo assemblies.</title>
        <authorList>
            <person name="Blanc-Mathieu R."/>
            <person name="Verhelst B."/>
            <person name="Derelle E."/>
            <person name="Rombauts S."/>
            <person name="Bouget F.Y."/>
            <person name="Carre I."/>
            <person name="Chateau A."/>
            <person name="Eyre-Walker A."/>
            <person name="Grimsley N."/>
            <person name="Moreau H."/>
            <person name="Piegu B."/>
            <person name="Rivals E."/>
            <person name="Schackwitz W."/>
            <person name="Van de Peer Y."/>
            <person name="Piganeau G."/>
        </authorList>
    </citation>
    <scope>NUCLEOTIDE SEQUENCE [LARGE SCALE GENOMIC DNA]</scope>
    <source>
        <strain evidence="14">OTTH 0595 / CCAP 157/2 / RCC745</strain>
    </source>
</reference>
<dbReference type="PANTHER" id="PTHR13302:SF8">
    <property type="entry name" value="CONSERVED OLIGOMERIC GOLGI COMPLEX SUBUNIT 3"/>
    <property type="match status" value="1"/>
</dbReference>
<dbReference type="GO" id="GO:0017119">
    <property type="term" value="C:Golgi transport complex"/>
    <property type="evidence" value="ECO:0007669"/>
    <property type="project" value="TreeGrafter"/>
</dbReference>
<dbReference type="Proteomes" id="UP000009170">
    <property type="component" value="Unassembled WGS sequence"/>
</dbReference>
<dbReference type="InterPro" id="IPR007265">
    <property type="entry name" value="COG_su3"/>
</dbReference>
<gene>
    <name evidence="13" type="ORF">OT_ostta02g03390</name>
</gene>
<keyword evidence="7" id="KW-0472">Membrane</keyword>
<feature type="compositionally biased region" description="Basic and acidic residues" evidence="10">
    <location>
        <begin position="43"/>
        <end position="62"/>
    </location>
</feature>
<sequence>MERASDRARRARAVAHGWELASALTATQSERVRALGGRARVGGSEETREIDDSTRAVGETRAEGGGVKTPATTSGTGDGRPTSARAFYAWYAERVREVELKRIDRRESRAEALRGEIALRDDAETKISEIERELTRMATTQVELKTLSRRTQEESERLIAEKERLQEFAEALRGKLDYFDRLERVAEKFQAGVIISGASSDPDGASTMAPREQVLPTLERLDECLDFVSAHPQYAQGGSYGAKFRELQNRAMSTVREYYVNALRKATKHVQDAANGRNRASGATGESEYDEIVVEEGDETALLYVRFRAGASELRDLTEELEKRERHEEYAALLSDCHVLYCEQRAALVAGSVRKKMRAIASAERGKDVLALTRIGVAHLVEVCQAEYGLFKYFFPNTDPNGALAALMIPLNTHLSDILRPRYITITNLEPLAELVEALKGEIIEGIMKTENALALESGLRRITSDVQERLIFRAQTYIKDRVGNYRATADDLDFPAKLVRARQAKAEDEVDEDDISNWYPPLERTLTCLAKLYRCVDVKTFSGLAHEAVSMCADNIAGAARSVALKSSAVDGQLFLIKHLIILREQIAPFNADFAVSIKDLDFTHMRGHMRRMLSGEMSFFSLTPNNAFYQLASEGRPRVIESKIDSKKELEKQLSAACEAYIMTITKQLVDPMLSFITKVTAFRVSAASQGKSLKDAAFASEDKICAVISQVRIALAEILPKVAFTTKLYLNAQGTRDALLKPIKSNVAEAFAQIVVILDSDFPHGTAERVGVLDPSQLAAVMDEAET</sequence>
<comment type="similarity">
    <text evidence="2">Belongs to the COG3 family.</text>
</comment>
<dbReference type="EMBL" id="CAID01000002">
    <property type="protein sequence ID" value="CEG01114.1"/>
    <property type="molecule type" value="Genomic_DNA"/>
</dbReference>
<evidence type="ECO:0000256" key="2">
    <source>
        <dbReference type="ARBA" id="ARBA00009936"/>
    </source>
</evidence>
<feature type="region of interest" description="Disordered" evidence="10">
    <location>
        <begin position="36"/>
        <end position="82"/>
    </location>
</feature>
<dbReference type="RefSeq" id="XP_003075181.2">
    <property type="nucleotide sequence ID" value="XM_003075133.2"/>
</dbReference>
<keyword evidence="9" id="KW-0175">Coiled coil</keyword>
<evidence type="ECO:0000256" key="10">
    <source>
        <dbReference type="SAM" id="MobiDB-lite"/>
    </source>
</evidence>
<dbReference type="GO" id="GO:0005801">
    <property type="term" value="C:cis-Golgi network"/>
    <property type="evidence" value="ECO:0007669"/>
    <property type="project" value="InterPro"/>
</dbReference>
<dbReference type="GO" id="GO:0007030">
    <property type="term" value="P:Golgi organization"/>
    <property type="evidence" value="ECO:0007669"/>
    <property type="project" value="TreeGrafter"/>
</dbReference>
<evidence type="ECO:0000256" key="3">
    <source>
        <dbReference type="ARBA" id="ARBA00020976"/>
    </source>
</evidence>
<accession>A0A090MC11</accession>
<evidence type="ECO:0000259" key="12">
    <source>
        <dbReference type="Pfam" id="PF20671"/>
    </source>
</evidence>
<feature type="domain" description="Conserved oligomeric Golgi complex subunit 3 C-terminal" evidence="12">
    <location>
        <begin position="301"/>
        <end position="607"/>
    </location>
</feature>